<evidence type="ECO:0000313" key="3">
    <source>
        <dbReference type="EMBL" id="KZS47482.1"/>
    </source>
</evidence>
<gene>
    <name evidence="3" type="ORF">AWU65_16865</name>
</gene>
<keyword evidence="2" id="KW-1133">Transmembrane helix</keyword>
<keyword evidence="2" id="KW-0812">Transmembrane</keyword>
<feature type="transmembrane region" description="Helical" evidence="2">
    <location>
        <begin position="52"/>
        <end position="78"/>
    </location>
</feature>
<sequence>MNNQTSVYRPTFTKVDFFIIFGTAVFPPVFLAVGLLQVVASHRFSYRKGSNYSLLSTLIVMTFLWIFIYAYFVSFAGLESSIRTKETQSLMLIVAMFCLPLIVTFQVMSMRANTYFKGLETSYKELLLNQDHDEIAEIARQVNRKPEQATEDIMFLMQENTLPSGTIEDGIIYWDGENDEEEEEQEQEQEQEDDESNNDDDTLEVETDSSQKAEQEAAAESSLIRSIPSKLPKSTQCVGCGSKVILQPEESKECEYCGSWLNYM</sequence>
<protein>
    <submittedName>
        <fullName evidence="3">Uncharacterized protein</fullName>
    </submittedName>
</protein>
<name>A0A163KSH0_9BACL</name>
<evidence type="ECO:0000313" key="4">
    <source>
        <dbReference type="Proteomes" id="UP000076796"/>
    </source>
</evidence>
<feature type="transmembrane region" description="Helical" evidence="2">
    <location>
        <begin position="17"/>
        <end position="40"/>
    </location>
</feature>
<dbReference type="AlphaFoldDB" id="A0A163KSH0"/>
<dbReference type="STRING" id="59843.A3958_16265"/>
<dbReference type="RefSeq" id="WP_063478869.1">
    <property type="nucleotide sequence ID" value="NZ_CP147845.1"/>
</dbReference>
<keyword evidence="4" id="KW-1185">Reference proteome</keyword>
<feature type="compositionally biased region" description="Acidic residues" evidence="1">
    <location>
        <begin position="179"/>
        <end position="207"/>
    </location>
</feature>
<dbReference type="Proteomes" id="UP000076796">
    <property type="component" value="Unassembled WGS sequence"/>
</dbReference>
<reference evidence="3" key="1">
    <citation type="journal article" date="2016" name="Genome Announc.">
        <title>Draft genomes of two strains of Paenibacillus glucanolyticus with capability to degrade lignocellulose.</title>
        <authorList>
            <person name="Mathews S.L."/>
            <person name="Pawlak J."/>
            <person name="Grunden A.M."/>
        </authorList>
    </citation>
    <scope>NUCLEOTIDE SEQUENCE [LARGE SCALE GENOMIC DNA]</scope>
    <source>
        <strain evidence="3">SLM1</strain>
    </source>
</reference>
<proteinExistence type="predicted"/>
<keyword evidence="2" id="KW-0472">Membrane</keyword>
<feature type="transmembrane region" description="Helical" evidence="2">
    <location>
        <begin position="90"/>
        <end position="108"/>
    </location>
</feature>
<feature type="region of interest" description="Disordered" evidence="1">
    <location>
        <begin position="179"/>
        <end position="226"/>
    </location>
</feature>
<accession>A0A163KSH0</accession>
<evidence type="ECO:0000256" key="1">
    <source>
        <dbReference type="SAM" id="MobiDB-lite"/>
    </source>
</evidence>
<comment type="caution">
    <text evidence="3">The sequence shown here is derived from an EMBL/GenBank/DDBJ whole genome shotgun (WGS) entry which is preliminary data.</text>
</comment>
<dbReference type="GeneID" id="97557098"/>
<organism evidence="3 4">
    <name type="scientific">Paenibacillus glucanolyticus</name>
    <dbReference type="NCBI Taxonomy" id="59843"/>
    <lineage>
        <taxon>Bacteria</taxon>
        <taxon>Bacillati</taxon>
        <taxon>Bacillota</taxon>
        <taxon>Bacilli</taxon>
        <taxon>Bacillales</taxon>
        <taxon>Paenibacillaceae</taxon>
        <taxon>Paenibacillus</taxon>
    </lineage>
</organism>
<evidence type="ECO:0000256" key="2">
    <source>
        <dbReference type="SAM" id="Phobius"/>
    </source>
</evidence>
<dbReference type="EMBL" id="LWMH01000001">
    <property type="protein sequence ID" value="KZS47482.1"/>
    <property type="molecule type" value="Genomic_DNA"/>
</dbReference>
<dbReference type="OrthoDB" id="2647198at2"/>